<evidence type="ECO:0000259" key="11">
    <source>
        <dbReference type="Pfam" id="PF21082"/>
    </source>
</evidence>
<feature type="transmembrane region" description="Helical" evidence="8">
    <location>
        <begin position="413"/>
        <end position="435"/>
    </location>
</feature>
<dbReference type="PANTHER" id="PTHR30347:SF1">
    <property type="entry name" value="MECHANOSENSITIVE CHANNEL MSCK"/>
    <property type="match status" value="1"/>
</dbReference>
<comment type="similarity">
    <text evidence="2">Belongs to the MscS (TC 1.A.23) family.</text>
</comment>
<dbReference type="PANTHER" id="PTHR30347">
    <property type="entry name" value="POTASSIUM CHANNEL RELATED"/>
    <property type="match status" value="1"/>
</dbReference>
<comment type="subcellular location">
    <subcellularLocation>
        <location evidence="1">Cell membrane</location>
        <topology evidence="1">Multi-pass membrane protein</topology>
    </subcellularLocation>
</comment>
<organism evidence="13 14">
    <name type="scientific">Aliidiomarina maris</name>
    <dbReference type="NCBI Taxonomy" id="531312"/>
    <lineage>
        <taxon>Bacteria</taxon>
        <taxon>Pseudomonadati</taxon>
        <taxon>Pseudomonadota</taxon>
        <taxon>Gammaproteobacteria</taxon>
        <taxon>Alteromonadales</taxon>
        <taxon>Idiomarinaceae</taxon>
        <taxon>Aliidiomarina</taxon>
    </lineage>
</organism>
<evidence type="ECO:0000256" key="8">
    <source>
        <dbReference type="SAM" id="Phobius"/>
    </source>
</evidence>
<dbReference type="Gene3D" id="2.30.30.60">
    <property type="match status" value="1"/>
</dbReference>
<feature type="coiled-coil region" evidence="7">
    <location>
        <begin position="50"/>
        <end position="91"/>
    </location>
</feature>
<keyword evidence="5 8" id="KW-1133">Transmembrane helix</keyword>
<comment type="caution">
    <text evidence="13">The sequence shown here is derived from an EMBL/GenBank/DDBJ whole genome shotgun (WGS) entry which is preliminary data.</text>
</comment>
<feature type="transmembrane region" description="Helical" evidence="8">
    <location>
        <begin position="222"/>
        <end position="242"/>
    </location>
</feature>
<feature type="domain" description="Mechanosensitive ion channel MscS C-terminal" evidence="11">
    <location>
        <begin position="746"/>
        <end position="829"/>
    </location>
</feature>
<dbReference type="InterPro" id="IPR052702">
    <property type="entry name" value="MscS-like_channel"/>
</dbReference>
<keyword evidence="14" id="KW-1185">Reference proteome</keyword>
<dbReference type="InterPro" id="IPR025692">
    <property type="entry name" value="MscS_IM_dom1"/>
</dbReference>
<dbReference type="Pfam" id="PF12794">
    <property type="entry name" value="MscS_TM"/>
    <property type="match status" value="1"/>
</dbReference>
<dbReference type="SUPFAM" id="SSF50182">
    <property type="entry name" value="Sm-like ribonucleoproteins"/>
    <property type="match status" value="1"/>
</dbReference>
<keyword evidence="4 8" id="KW-0812">Transmembrane</keyword>
<evidence type="ECO:0000256" key="5">
    <source>
        <dbReference type="ARBA" id="ARBA00022989"/>
    </source>
</evidence>
<evidence type="ECO:0000259" key="10">
    <source>
        <dbReference type="Pfam" id="PF12794"/>
    </source>
</evidence>
<evidence type="ECO:0000256" key="7">
    <source>
        <dbReference type="SAM" id="Coils"/>
    </source>
</evidence>
<dbReference type="Gene3D" id="1.10.287.1260">
    <property type="match status" value="1"/>
</dbReference>
<dbReference type="SUPFAM" id="SSF82689">
    <property type="entry name" value="Mechanosensitive channel protein MscS (YggB), C-terminal domain"/>
    <property type="match status" value="1"/>
</dbReference>
<keyword evidence="6 8" id="KW-0472">Membrane</keyword>
<dbReference type="Pfam" id="PF21082">
    <property type="entry name" value="MS_channel_3rd"/>
    <property type="match status" value="1"/>
</dbReference>
<protein>
    <recommendedName>
        <fullName evidence="15">Potassium efflux system protein</fullName>
    </recommendedName>
</protein>
<evidence type="ECO:0000256" key="3">
    <source>
        <dbReference type="ARBA" id="ARBA00022475"/>
    </source>
</evidence>
<dbReference type="SUPFAM" id="SSF82861">
    <property type="entry name" value="Mechanosensitive channel protein MscS (YggB), transmembrane region"/>
    <property type="match status" value="1"/>
</dbReference>
<feature type="transmembrane region" description="Helical" evidence="8">
    <location>
        <begin position="655"/>
        <end position="685"/>
    </location>
</feature>
<evidence type="ECO:0008006" key="15">
    <source>
        <dbReference type="Google" id="ProtNLM"/>
    </source>
</evidence>
<dbReference type="InterPro" id="IPR049278">
    <property type="entry name" value="MS_channel_C"/>
</dbReference>
<sequence>MGTNALPDKLLTTGYTCMLNSFLRSQGHSVYLFFVALSLLLLSAIVSPANAQTEIGVERLESRLAVLQGELEQLEQERSDLDAQYEVLQGSRMLHLILQEARANVQQVRTQDFEEVLAQLRLDLFHAQRQLRDESLSSNQRESLQQQVDGLELRINLLVEFMQVQTLLTRGMQEFEAILAEYLFWTPSNRAFDGQWAVTFPNQARDQIQRIVQALSQLRGQLSVQLTFLMAVWVILLVLVMLKRKAIDTRLALYDADVQSNRASSPWLIPSALGLHALKALPTSLLILIAAQFINAPVGQGIDLDRALNAVAGALFVVSLLLRILRPEGFAQLYFRWQPSQCKSLHTFIFWLGIVLVPLSFILAVSGQQTTQIGNDVLGQLLLALASLYLIGLIISLFHKLPPLYGSKLTHRLVGIALLLLPSTLLLIVMSGYFYTALMLSGYYLATFYVITLWMLTESGVQRGLDFAYEQMQEAQRVRIMSTTTTRVLGEDEVQSSSSEQGLPLTDIEAGDSAAQTHDIERQLATAAAEASQAKAQSQRLARFGLMVLFAFILYSIWSEATTALDYLNTRFLWSAADGEAGALSLGGILTAATIALIGFILVRNLPGLLEMTVLSRLKLQVGTAYAVTSLVNYILISISIIAFLAALGVRWDQLQWLAAGLTVGLGFGLQEIFGNFISGLILLFERPVRVGDVITLNDLSGRVSQIRIRATVITDFDRRDILVPNRQFITGQFVNWTLSNTITRITVRVGVAYGSDLEKTRDILLQIAKDEPRILDEPAPMALFLAFGASTLDHELRVHVNALGDRNPTIDAVNREIDKRFKAAGIEIAFNQIDVHFKNELGIERHIEHITEQRPANDKG</sequence>
<evidence type="ECO:0000256" key="1">
    <source>
        <dbReference type="ARBA" id="ARBA00004651"/>
    </source>
</evidence>
<evidence type="ECO:0000256" key="6">
    <source>
        <dbReference type="ARBA" id="ARBA00023136"/>
    </source>
</evidence>
<dbReference type="Proteomes" id="UP000287865">
    <property type="component" value="Unassembled WGS sequence"/>
</dbReference>
<gene>
    <name evidence="13" type="ORF">CWE07_12120</name>
</gene>
<dbReference type="Pfam" id="PF21088">
    <property type="entry name" value="MS_channel_1st"/>
    <property type="match status" value="1"/>
</dbReference>
<evidence type="ECO:0000256" key="4">
    <source>
        <dbReference type="ARBA" id="ARBA00022692"/>
    </source>
</evidence>
<name>A0ABY0BPB3_9GAMM</name>
<feature type="transmembrane region" description="Helical" evidence="8">
    <location>
        <begin position="581"/>
        <end position="603"/>
    </location>
</feature>
<feature type="transmembrane region" description="Helical" evidence="8">
    <location>
        <begin position="306"/>
        <end position="325"/>
    </location>
</feature>
<feature type="transmembrane region" description="Helical" evidence="8">
    <location>
        <begin position="30"/>
        <end position="49"/>
    </location>
</feature>
<feature type="transmembrane region" description="Helical" evidence="8">
    <location>
        <begin position="624"/>
        <end position="649"/>
    </location>
</feature>
<dbReference type="InterPro" id="IPR010920">
    <property type="entry name" value="LSM_dom_sf"/>
</dbReference>
<dbReference type="InterPro" id="IPR006685">
    <property type="entry name" value="MscS_channel_2nd"/>
</dbReference>
<evidence type="ECO:0000259" key="12">
    <source>
        <dbReference type="Pfam" id="PF21088"/>
    </source>
</evidence>
<feature type="domain" description="Mechanosensitive ion channel inner membrane" evidence="10">
    <location>
        <begin position="230"/>
        <end position="574"/>
    </location>
</feature>
<feature type="transmembrane region" description="Helical" evidence="8">
    <location>
        <begin position="272"/>
        <end position="294"/>
    </location>
</feature>
<dbReference type="InterPro" id="IPR011014">
    <property type="entry name" value="MscS_channel_TM-2"/>
</dbReference>
<evidence type="ECO:0000313" key="13">
    <source>
        <dbReference type="EMBL" id="RUO20506.1"/>
    </source>
</evidence>
<dbReference type="Pfam" id="PF00924">
    <property type="entry name" value="MS_channel_2nd"/>
    <property type="match status" value="1"/>
</dbReference>
<feature type="domain" description="Mechanosensitive ion channel transmembrane helices 2/3" evidence="12">
    <location>
        <begin position="631"/>
        <end position="671"/>
    </location>
</feature>
<dbReference type="EMBL" id="PIPK01000013">
    <property type="protein sequence ID" value="RUO20506.1"/>
    <property type="molecule type" value="Genomic_DNA"/>
</dbReference>
<dbReference type="Gene3D" id="3.30.70.100">
    <property type="match status" value="1"/>
</dbReference>
<evidence type="ECO:0000259" key="9">
    <source>
        <dbReference type="Pfam" id="PF00924"/>
    </source>
</evidence>
<feature type="transmembrane region" description="Helical" evidence="8">
    <location>
        <begin position="541"/>
        <end position="561"/>
    </location>
</feature>
<feature type="transmembrane region" description="Helical" evidence="8">
    <location>
        <begin position="345"/>
        <end position="365"/>
    </location>
</feature>
<keyword evidence="3" id="KW-1003">Cell membrane</keyword>
<accession>A0ABY0BPB3</accession>
<evidence type="ECO:0000313" key="14">
    <source>
        <dbReference type="Proteomes" id="UP000287865"/>
    </source>
</evidence>
<feature type="domain" description="Mechanosensitive ion channel MscS" evidence="9">
    <location>
        <begin position="673"/>
        <end position="738"/>
    </location>
</feature>
<feature type="transmembrane region" description="Helical" evidence="8">
    <location>
        <begin position="377"/>
        <end position="401"/>
    </location>
</feature>
<dbReference type="InterPro" id="IPR011066">
    <property type="entry name" value="MscS_channel_C_sf"/>
</dbReference>
<dbReference type="InterPro" id="IPR023408">
    <property type="entry name" value="MscS_beta-dom_sf"/>
</dbReference>
<dbReference type="InterPro" id="IPR049142">
    <property type="entry name" value="MS_channel_1st"/>
</dbReference>
<evidence type="ECO:0000256" key="2">
    <source>
        <dbReference type="ARBA" id="ARBA00008017"/>
    </source>
</evidence>
<proteinExistence type="inferred from homology"/>
<keyword evidence="7" id="KW-0175">Coiled coil</keyword>
<reference evidence="13 14" key="1">
    <citation type="journal article" date="2018" name="Front. Microbiol.">
        <title>Genome-Based Analysis Reveals the Taxonomy and Diversity of the Family Idiomarinaceae.</title>
        <authorList>
            <person name="Liu Y."/>
            <person name="Lai Q."/>
            <person name="Shao Z."/>
        </authorList>
    </citation>
    <scope>NUCLEOTIDE SEQUENCE [LARGE SCALE GENOMIC DNA]</scope>
    <source>
        <strain evidence="13 14">CF12-14</strain>
    </source>
</reference>